<dbReference type="Gene3D" id="3.30.420.210">
    <property type="entry name" value="SEP domain"/>
    <property type="match status" value="1"/>
</dbReference>
<keyword evidence="4" id="KW-1185">Reference proteome</keyword>
<dbReference type="Proteomes" id="UP001211065">
    <property type="component" value="Unassembled WGS sequence"/>
</dbReference>
<comment type="caution">
    <text evidence="3">The sequence shown here is derived from an EMBL/GenBank/DDBJ whole genome shotgun (WGS) entry which is preliminary data.</text>
</comment>
<dbReference type="SUPFAM" id="SSF102848">
    <property type="entry name" value="NSFL1 (p97 ATPase) cofactor p47, SEP domain"/>
    <property type="match status" value="1"/>
</dbReference>
<feature type="compositionally biased region" description="Acidic residues" evidence="1">
    <location>
        <begin position="237"/>
        <end position="249"/>
    </location>
</feature>
<evidence type="ECO:0000256" key="1">
    <source>
        <dbReference type="SAM" id="MobiDB-lite"/>
    </source>
</evidence>
<evidence type="ECO:0000313" key="4">
    <source>
        <dbReference type="Proteomes" id="UP001211065"/>
    </source>
</evidence>
<dbReference type="PROSITE" id="PS51399">
    <property type="entry name" value="SEP"/>
    <property type="match status" value="1"/>
</dbReference>
<protein>
    <submittedName>
        <fullName evidence="3">UBX domain-containing protein 11</fullName>
    </submittedName>
</protein>
<name>A0AAD5U0K7_9FUNG</name>
<gene>
    <name evidence="3" type="primary">UBXN11</name>
    <name evidence="3" type="ORF">HK099_005211</name>
</gene>
<proteinExistence type="predicted"/>
<feature type="domain" description="SEP" evidence="2">
    <location>
        <begin position="147"/>
        <end position="214"/>
    </location>
</feature>
<feature type="region of interest" description="Disordered" evidence="1">
    <location>
        <begin position="230"/>
        <end position="249"/>
    </location>
</feature>
<dbReference type="PANTHER" id="PTHR23333">
    <property type="entry name" value="UBX DOMAIN CONTAINING PROTEIN"/>
    <property type="match status" value="1"/>
</dbReference>
<accession>A0AAD5U0K7</accession>
<dbReference type="InterPro" id="IPR036241">
    <property type="entry name" value="NSFL1C_SEP_dom_sf"/>
</dbReference>
<feature type="non-terminal residue" evidence="3">
    <location>
        <position position="1"/>
    </location>
</feature>
<dbReference type="AlphaFoldDB" id="A0AAD5U0K7"/>
<evidence type="ECO:0000313" key="3">
    <source>
        <dbReference type="EMBL" id="KAJ3218018.1"/>
    </source>
</evidence>
<dbReference type="Pfam" id="PF08059">
    <property type="entry name" value="SEP"/>
    <property type="match status" value="1"/>
</dbReference>
<sequence>NLVKSKHLLEPLQLQCKTNLPPLTKSNSLDDLSLVTIMATRLSKLETQLKDCKIEIQKKNEIIEVYEKELNYLKNNGQDYNNLNTKKKKLKDNQHDTKSNSPIPEQTYFKFDVEQLKSKIKELNIISGEGKGYITAEADGNHRLKIPNTLLLRIFKNGFIFRNENFRSFNNQVNRNFIQDILDGYFPYELKDEFPNGNPIELKEDMNKLYQSLSDIIFTGEGYSLANQKKTTSWEENGSEEDEVDVDTDDSEEKIFKISEIPKPSYLNPKQMDFNKKLWIPDNSTIEQEVSDSNNDIKTNEDLVDDDYEDDPSTFVRKEVFESFKNVVEVEKIFNVRKDLTKLKEDGGCKVIRITSEEEAGDKNVKRTSLKVTAPEPEENIYILDVKVSNTIKDIKNLLEPHVGEFKNYIFKSPIQQNQLSYEDYMSLEECGLTNARLYMQRV</sequence>
<dbReference type="PANTHER" id="PTHR23333:SF4">
    <property type="entry name" value="UBX DOMAIN-CONTAINING PROTEIN 11"/>
    <property type="match status" value="1"/>
</dbReference>
<dbReference type="GO" id="GO:0043161">
    <property type="term" value="P:proteasome-mediated ubiquitin-dependent protein catabolic process"/>
    <property type="evidence" value="ECO:0007669"/>
    <property type="project" value="TreeGrafter"/>
</dbReference>
<evidence type="ECO:0000259" key="2">
    <source>
        <dbReference type="PROSITE" id="PS51399"/>
    </source>
</evidence>
<dbReference type="EMBL" id="JADGJW010000399">
    <property type="protein sequence ID" value="KAJ3218018.1"/>
    <property type="molecule type" value="Genomic_DNA"/>
</dbReference>
<organism evidence="3 4">
    <name type="scientific">Clydaea vesicula</name>
    <dbReference type="NCBI Taxonomy" id="447962"/>
    <lineage>
        <taxon>Eukaryota</taxon>
        <taxon>Fungi</taxon>
        <taxon>Fungi incertae sedis</taxon>
        <taxon>Chytridiomycota</taxon>
        <taxon>Chytridiomycota incertae sedis</taxon>
        <taxon>Chytridiomycetes</taxon>
        <taxon>Lobulomycetales</taxon>
        <taxon>Lobulomycetaceae</taxon>
        <taxon>Clydaea</taxon>
    </lineage>
</organism>
<dbReference type="GO" id="GO:0043130">
    <property type="term" value="F:ubiquitin binding"/>
    <property type="evidence" value="ECO:0007669"/>
    <property type="project" value="TreeGrafter"/>
</dbReference>
<feature type="region of interest" description="Disordered" evidence="1">
    <location>
        <begin position="83"/>
        <end position="104"/>
    </location>
</feature>
<reference evidence="3" key="1">
    <citation type="submission" date="2020-05" db="EMBL/GenBank/DDBJ databases">
        <title>Phylogenomic resolution of chytrid fungi.</title>
        <authorList>
            <person name="Stajich J.E."/>
            <person name="Amses K."/>
            <person name="Simmons R."/>
            <person name="Seto K."/>
            <person name="Myers J."/>
            <person name="Bonds A."/>
            <person name="Quandt C.A."/>
            <person name="Barry K."/>
            <person name="Liu P."/>
            <person name="Grigoriev I."/>
            <person name="Longcore J.E."/>
            <person name="James T.Y."/>
        </authorList>
    </citation>
    <scope>NUCLEOTIDE SEQUENCE</scope>
    <source>
        <strain evidence="3">JEL0476</strain>
    </source>
</reference>
<dbReference type="InterPro" id="IPR012989">
    <property type="entry name" value="SEP_domain"/>
</dbReference>